<dbReference type="InterPro" id="IPR018511">
    <property type="entry name" value="Hemolysin-typ_Ca-bd_CS"/>
</dbReference>
<gene>
    <name evidence="4" type="ORF">PJF56_11425</name>
</gene>
<evidence type="ECO:0000313" key="5">
    <source>
        <dbReference type="Proteomes" id="UP001231370"/>
    </source>
</evidence>
<dbReference type="Pfam" id="PF00353">
    <property type="entry name" value="HemolysinCabind"/>
    <property type="match status" value="6"/>
</dbReference>
<protein>
    <submittedName>
        <fullName evidence="4">Calcium-binding protein</fullName>
    </submittedName>
</protein>
<feature type="compositionally biased region" description="Acidic residues" evidence="3">
    <location>
        <begin position="864"/>
        <end position="879"/>
    </location>
</feature>
<accession>A0ABT7BJW2</accession>
<organism evidence="4 5">
    <name type="scientific">Roseofilum halophilum BLCC-M91</name>
    <dbReference type="NCBI Taxonomy" id="3022259"/>
    <lineage>
        <taxon>Bacteria</taxon>
        <taxon>Bacillati</taxon>
        <taxon>Cyanobacteriota</taxon>
        <taxon>Cyanophyceae</taxon>
        <taxon>Desertifilales</taxon>
        <taxon>Desertifilaceae</taxon>
        <taxon>Roseofilum</taxon>
        <taxon>Roseofilum halophilum</taxon>
    </lineage>
</organism>
<comment type="subcellular location">
    <subcellularLocation>
        <location evidence="1">Secreted</location>
    </subcellularLocation>
</comment>
<feature type="compositionally biased region" description="Basic and acidic residues" evidence="3">
    <location>
        <begin position="901"/>
        <end position="912"/>
    </location>
</feature>
<dbReference type="PROSITE" id="PS00018">
    <property type="entry name" value="EF_HAND_1"/>
    <property type="match status" value="1"/>
</dbReference>
<name>A0ABT7BJW2_9CYAN</name>
<dbReference type="InterPro" id="IPR050557">
    <property type="entry name" value="RTX_toxin/Mannuronan_C5-epim"/>
</dbReference>
<feature type="compositionally biased region" description="Gly residues" evidence="3">
    <location>
        <begin position="773"/>
        <end position="782"/>
    </location>
</feature>
<feature type="compositionally biased region" description="Polar residues" evidence="3">
    <location>
        <begin position="883"/>
        <end position="893"/>
    </location>
</feature>
<feature type="compositionally biased region" description="Low complexity" evidence="3">
    <location>
        <begin position="821"/>
        <end position="837"/>
    </location>
</feature>
<dbReference type="InterPro" id="IPR018247">
    <property type="entry name" value="EF_Hand_1_Ca_BS"/>
</dbReference>
<dbReference type="PRINTS" id="PR00313">
    <property type="entry name" value="CABNDNGRPT"/>
</dbReference>
<evidence type="ECO:0000313" key="4">
    <source>
        <dbReference type="EMBL" id="MDJ1179474.1"/>
    </source>
</evidence>
<dbReference type="InterPro" id="IPR001343">
    <property type="entry name" value="Hemolysn_Ca-bd"/>
</dbReference>
<feature type="compositionally biased region" description="Basic and acidic residues" evidence="3">
    <location>
        <begin position="784"/>
        <end position="801"/>
    </location>
</feature>
<sequence>MATYTGANFDEVTTSLKEFSNQLSSVLNPDALSSLSADIPLIQIDKLTESINNDFINPFNNALNQVSSTVNNVNDFIAKINSDLAGLGNVTLLDEKTDSVSFKINLDQNIDIASPLSFDSILPGLGIKIDGGEDAVQGSLDLNLDFGVELFNDREVQLKFDGIDDLQLGGEIKLNDELSLGADIGFLSFDATNNGTQFNADLDIDLDKNGDGKLELSNNDTSAKLDGGLDVNLGLKTQVFGSGMQLPSIESNFVVDWDLGDAKPDKVAFENTQLDAGKFLSDFINPVLQPVNQLLDPIKPVIDALQKEVSLLTTLSNNLGGVLDVNGDQKVNLMDLLQADLPFLKGDLDPDFIDNVTTLVNLIDKVPSGSEIENLTIDIGSYELQDFISDNREFTIDTQAINPGVEVRGFQDQISSQNKVSTFFSSLDDIGFEIPVLDNPTTLFNLFLGEQGKDIDFVKYTSPTLSGGFEITKEIPIVWPLSVFLKGTASFDGQISLGFDSYGIKKLFSEYDSLENAPDVSKSLLEGFYIDDANDIPIFQANLGVEATGGVDVEVEVAGFEIAGVEIKAGGGIDGKIAVDVDDRDGDEKVRYSEIWPLKLFGEITASLRANAEASAFGFSKEWSWESPKVTIFSFESGGNSAPDLSEIIYPLGSTLTINPQQGEYRYFKLEENLVRVGSSGLTKEYNLNQFTEVEVLKIDDDIVIESAEILIPLKVTTGNGSDGVQGGLGNDSIETGSGADVIESRAGDDTIRAGDGDDLVYAGIGNDSVDAGSGGDIVEGGAGDDRIDGGEGSDNLRGDEGNDTINGGAGEDFVEGGKGNDSLLGGEDNDLLLGDAGEDTLSGGNGDDLLFGGADGDRLTGDAGDDSITGDEGDDFIEGNEGQDQINGNVGNDTILGGADGDRLLGERGDDSIQGNTGDDIISGGDDNDTITGNEDNDLLFGDAGDDSIEGNQGDDNIKGDIGNDRISGNEGNDLILGNEGDDILSGGANNDTILGGTDNDAIAGDSGNDRIQG</sequence>
<dbReference type="PANTHER" id="PTHR38340:SF1">
    <property type="entry name" value="S-LAYER PROTEIN"/>
    <property type="match status" value="1"/>
</dbReference>
<dbReference type="InterPro" id="IPR011049">
    <property type="entry name" value="Serralysin-like_metalloprot_C"/>
</dbReference>
<dbReference type="Proteomes" id="UP001231370">
    <property type="component" value="Unassembled WGS sequence"/>
</dbReference>
<dbReference type="PROSITE" id="PS00330">
    <property type="entry name" value="HEMOLYSIN_CALCIUM"/>
    <property type="match status" value="3"/>
</dbReference>
<dbReference type="Gene3D" id="2.150.10.10">
    <property type="entry name" value="Serralysin-like metalloprotease, C-terminal"/>
    <property type="match status" value="4"/>
</dbReference>
<evidence type="ECO:0000256" key="1">
    <source>
        <dbReference type="ARBA" id="ARBA00004613"/>
    </source>
</evidence>
<dbReference type="SUPFAM" id="SSF51120">
    <property type="entry name" value="beta-Roll"/>
    <property type="match status" value="3"/>
</dbReference>
<feature type="compositionally biased region" description="Low complexity" evidence="3">
    <location>
        <begin position="916"/>
        <end position="935"/>
    </location>
</feature>
<keyword evidence="2" id="KW-0964">Secreted</keyword>
<comment type="caution">
    <text evidence="4">The sequence shown here is derived from an EMBL/GenBank/DDBJ whole genome shotgun (WGS) entry which is preliminary data.</text>
</comment>
<feature type="region of interest" description="Disordered" evidence="3">
    <location>
        <begin position="772"/>
        <end position="837"/>
    </location>
</feature>
<dbReference type="EMBL" id="JAQPOK010000087">
    <property type="protein sequence ID" value="MDJ1179474.1"/>
    <property type="molecule type" value="Genomic_DNA"/>
</dbReference>
<keyword evidence="5" id="KW-1185">Reference proteome</keyword>
<proteinExistence type="predicted"/>
<feature type="region of interest" description="Disordered" evidence="3">
    <location>
        <begin position="859"/>
        <end position="1015"/>
    </location>
</feature>
<dbReference type="PANTHER" id="PTHR38340">
    <property type="entry name" value="S-LAYER PROTEIN"/>
    <property type="match status" value="1"/>
</dbReference>
<reference evidence="4 5" key="1">
    <citation type="submission" date="2023-01" db="EMBL/GenBank/DDBJ databases">
        <title>Novel diversity within Roseofilum (Cyanobacteria; Desertifilaceae) from marine benthic mats with descriptions of four novel species.</title>
        <authorList>
            <person name="Wang Y."/>
            <person name="Berthold D.E."/>
            <person name="Hu J."/>
            <person name="Lefler F.W."/>
            <person name="Laughinghouse H.D. IV."/>
        </authorList>
    </citation>
    <scope>NUCLEOTIDE SEQUENCE [LARGE SCALE GENOMIC DNA]</scope>
    <source>
        <strain evidence="4 5">BLCC-M91</strain>
    </source>
</reference>
<evidence type="ECO:0000256" key="2">
    <source>
        <dbReference type="ARBA" id="ARBA00022525"/>
    </source>
</evidence>
<dbReference type="RefSeq" id="WP_283762780.1">
    <property type="nucleotide sequence ID" value="NZ_JAQPOK010000087.1"/>
</dbReference>
<evidence type="ECO:0000256" key="3">
    <source>
        <dbReference type="SAM" id="MobiDB-lite"/>
    </source>
</evidence>
<feature type="non-terminal residue" evidence="4">
    <location>
        <position position="1015"/>
    </location>
</feature>